<evidence type="ECO:0000256" key="1">
    <source>
        <dbReference type="SAM" id="Phobius"/>
    </source>
</evidence>
<accession>A0A238UV15</accession>
<keyword evidence="3" id="KW-1185">Reference proteome</keyword>
<keyword evidence="1" id="KW-1133">Transmembrane helix</keyword>
<dbReference type="AlphaFoldDB" id="A0A238UV15"/>
<feature type="transmembrane region" description="Helical" evidence="1">
    <location>
        <begin position="72"/>
        <end position="92"/>
    </location>
</feature>
<evidence type="ECO:0000313" key="2">
    <source>
        <dbReference type="EMBL" id="SNR26022.1"/>
    </source>
</evidence>
<evidence type="ECO:0000313" key="3">
    <source>
        <dbReference type="Proteomes" id="UP000198415"/>
    </source>
</evidence>
<reference evidence="2 3" key="1">
    <citation type="submission" date="2017-06" db="EMBL/GenBank/DDBJ databases">
        <authorList>
            <person name="Kim H.J."/>
            <person name="Triplett B.A."/>
        </authorList>
    </citation>
    <scope>NUCLEOTIDE SEQUENCE [LARGE SCALE GENOMIC DNA]</scope>
    <source>
        <strain evidence="2 3">DSM 43151</strain>
    </source>
</reference>
<proteinExistence type="predicted"/>
<keyword evidence="1" id="KW-0472">Membrane</keyword>
<name>A0A238UV15_9ACTN</name>
<protein>
    <submittedName>
        <fullName evidence="2">Uncharacterized protein</fullName>
    </submittedName>
</protein>
<sequence>MSRDDPFAGGVAPRLRRLDRGLAEAIRDAQCRDWTADRPDRVGFARLGQVRREVLTAAARYRVAPRVTDGPTVLAVAAAGLLVALPLLLLVPDPARPLPLAGIAVAAVWAAYAIRAGLRRLRIRRARHAADTPAPIDDPFLYAVTRRTIESCAASARADRSYRRRGAAADLEYALDWLSAAQDELPRLR</sequence>
<dbReference type="RefSeq" id="WP_179276912.1">
    <property type="nucleotide sequence ID" value="NZ_BOMU01000011.1"/>
</dbReference>
<dbReference type="Proteomes" id="UP000198415">
    <property type="component" value="Unassembled WGS sequence"/>
</dbReference>
<feature type="transmembrane region" description="Helical" evidence="1">
    <location>
        <begin position="98"/>
        <end position="118"/>
    </location>
</feature>
<keyword evidence="1" id="KW-0812">Transmembrane</keyword>
<dbReference type="EMBL" id="FZNR01000001">
    <property type="protein sequence ID" value="SNR26022.1"/>
    <property type="molecule type" value="Genomic_DNA"/>
</dbReference>
<organism evidence="2 3">
    <name type="scientific">Actinoplanes regularis</name>
    <dbReference type="NCBI Taxonomy" id="52697"/>
    <lineage>
        <taxon>Bacteria</taxon>
        <taxon>Bacillati</taxon>
        <taxon>Actinomycetota</taxon>
        <taxon>Actinomycetes</taxon>
        <taxon>Micromonosporales</taxon>
        <taxon>Micromonosporaceae</taxon>
        <taxon>Actinoplanes</taxon>
    </lineage>
</organism>
<gene>
    <name evidence="2" type="ORF">SAMN06264365_101219</name>
</gene>